<comment type="caution">
    <text evidence="1">The sequence shown here is derived from an EMBL/GenBank/DDBJ whole genome shotgun (WGS) entry which is preliminary data.</text>
</comment>
<accession>X1RPV2</accession>
<gene>
    <name evidence="1" type="ORF">S12H4_11246</name>
</gene>
<organism evidence="1">
    <name type="scientific">marine sediment metagenome</name>
    <dbReference type="NCBI Taxonomy" id="412755"/>
    <lineage>
        <taxon>unclassified sequences</taxon>
        <taxon>metagenomes</taxon>
        <taxon>ecological metagenomes</taxon>
    </lineage>
</organism>
<protein>
    <submittedName>
        <fullName evidence="1">Uncharacterized protein</fullName>
    </submittedName>
</protein>
<feature type="non-terminal residue" evidence="1">
    <location>
        <position position="1"/>
    </location>
</feature>
<dbReference type="AlphaFoldDB" id="X1RPV2"/>
<dbReference type="EMBL" id="BARW01005003">
    <property type="protein sequence ID" value="GAI68986.1"/>
    <property type="molecule type" value="Genomic_DNA"/>
</dbReference>
<name>X1RPV2_9ZZZZ</name>
<sequence length="37" mass="4161">FDPTAVRPHTWDFTVKNLDDHEITGSVHTALVIAVKE</sequence>
<proteinExistence type="predicted"/>
<evidence type="ECO:0000313" key="1">
    <source>
        <dbReference type="EMBL" id="GAI68986.1"/>
    </source>
</evidence>
<reference evidence="1" key="1">
    <citation type="journal article" date="2014" name="Front. Microbiol.">
        <title>High frequency of phylogenetically diverse reductive dehalogenase-homologous genes in deep subseafloor sedimentary metagenomes.</title>
        <authorList>
            <person name="Kawai M."/>
            <person name="Futagami T."/>
            <person name="Toyoda A."/>
            <person name="Takaki Y."/>
            <person name="Nishi S."/>
            <person name="Hori S."/>
            <person name="Arai W."/>
            <person name="Tsubouchi T."/>
            <person name="Morono Y."/>
            <person name="Uchiyama I."/>
            <person name="Ito T."/>
            <person name="Fujiyama A."/>
            <person name="Inagaki F."/>
            <person name="Takami H."/>
        </authorList>
    </citation>
    <scope>NUCLEOTIDE SEQUENCE</scope>
    <source>
        <strain evidence="1">Expedition CK06-06</strain>
    </source>
</reference>